<keyword evidence="1" id="KW-0472">Membrane</keyword>
<dbReference type="NCBIfam" id="TIGR02281">
    <property type="entry name" value="clan_AA_DTGA"/>
    <property type="match status" value="1"/>
</dbReference>
<evidence type="ECO:0000313" key="2">
    <source>
        <dbReference type="EMBL" id="MXP26772.1"/>
    </source>
</evidence>
<dbReference type="AlphaFoldDB" id="A0A845A8S2"/>
<dbReference type="InterPro" id="IPR034122">
    <property type="entry name" value="Retropepsin-like_bacterial"/>
</dbReference>
<comment type="caution">
    <text evidence="2">The sequence shown here is derived from an EMBL/GenBank/DDBJ whole genome shotgun (WGS) entry which is preliminary data.</text>
</comment>
<gene>
    <name evidence="2" type="ORF">GRI39_12070</name>
</gene>
<keyword evidence="2" id="KW-0378">Hydrolase</keyword>
<dbReference type="Proteomes" id="UP000460561">
    <property type="component" value="Unassembled WGS sequence"/>
</dbReference>
<dbReference type="GO" id="GO:0006508">
    <property type="term" value="P:proteolysis"/>
    <property type="evidence" value="ECO:0007669"/>
    <property type="project" value="UniProtKB-KW"/>
</dbReference>
<proteinExistence type="predicted"/>
<protein>
    <submittedName>
        <fullName evidence="2">TIGR02281 family clan AA aspartic protease</fullName>
        <ecNumber evidence="2">3.4.23.-</ecNumber>
    </submittedName>
</protein>
<dbReference type="InterPro" id="IPR021109">
    <property type="entry name" value="Peptidase_aspartic_dom_sf"/>
</dbReference>
<dbReference type="OrthoDB" id="7595324at2"/>
<feature type="transmembrane region" description="Helical" evidence="1">
    <location>
        <begin position="49"/>
        <end position="67"/>
    </location>
</feature>
<dbReference type="RefSeq" id="WP_160739965.1">
    <property type="nucleotide sequence ID" value="NZ_WTYQ01000004.1"/>
</dbReference>
<dbReference type="PROSITE" id="PS00141">
    <property type="entry name" value="ASP_PROTEASE"/>
    <property type="match status" value="1"/>
</dbReference>
<organism evidence="2 3">
    <name type="scientific">Altericroceibacterium indicum</name>
    <dbReference type="NCBI Taxonomy" id="374177"/>
    <lineage>
        <taxon>Bacteria</taxon>
        <taxon>Pseudomonadati</taxon>
        <taxon>Pseudomonadota</taxon>
        <taxon>Alphaproteobacteria</taxon>
        <taxon>Sphingomonadales</taxon>
        <taxon>Erythrobacteraceae</taxon>
        <taxon>Altericroceibacterium</taxon>
    </lineage>
</organism>
<evidence type="ECO:0000313" key="3">
    <source>
        <dbReference type="Proteomes" id="UP000460561"/>
    </source>
</evidence>
<keyword evidence="1" id="KW-1133">Transmembrane helix</keyword>
<dbReference type="CDD" id="cd05483">
    <property type="entry name" value="retropepsin_like_bacteria"/>
    <property type="match status" value="1"/>
</dbReference>
<feature type="transmembrane region" description="Helical" evidence="1">
    <location>
        <begin position="21"/>
        <end position="43"/>
    </location>
</feature>
<evidence type="ECO:0000256" key="1">
    <source>
        <dbReference type="SAM" id="Phobius"/>
    </source>
</evidence>
<name>A0A845A8S2_9SPHN</name>
<dbReference type="GO" id="GO:0004190">
    <property type="term" value="F:aspartic-type endopeptidase activity"/>
    <property type="evidence" value="ECO:0007669"/>
    <property type="project" value="InterPro"/>
</dbReference>
<sequence length="223" mass="23770">MKIAPLWDQLTHSISQLPSSTLLMGALAAMLMGLLGTALLRSVPALGRLLRTLSTFALMAILVLVILQVSRMDPRFEIAVPQIGLPEQVVEGGETRIPLARDGHFWLNAEVNGQPARFLIDTGATITAVSEGTARRAGLTPRRGGLPVQMQTANGMIAAEMTSIDELHFGNVTATGIDALIAPGLGDTNVLGMNFLSRLGSWRVENNVLIIVPKPSKSSEKSV</sequence>
<dbReference type="EC" id="3.4.23.-" evidence="2"/>
<dbReference type="InterPro" id="IPR001969">
    <property type="entry name" value="Aspartic_peptidase_AS"/>
</dbReference>
<accession>A0A845A8S2</accession>
<dbReference type="InterPro" id="IPR011969">
    <property type="entry name" value="Clan_AA_Asp_peptidase_C"/>
</dbReference>
<keyword evidence="1" id="KW-0812">Transmembrane</keyword>
<keyword evidence="3" id="KW-1185">Reference proteome</keyword>
<keyword evidence="2" id="KW-0645">Protease</keyword>
<dbReference type="Gene3D" id="2.40.70.10">
    <property type="entry name" value="Acid Proteases"/>
    <property type="match status" value="1"/>
</dbReference>
<reference evidence="2 3" key="1">
    <citation type="submission" date="2019-12" db="EMBL/GenBank/DDBJ databases">
        <title>Genomic-based taxomic classification of the family Erythrobacteraceae.</title>
        <authorList>
            <person name="Xu L."/>
        </authorList>
    </citation>
    <scope>NUCLEOTIDE SEQUENCE [LARGE SCALE GENOMIC DNA]</scope>
    <source>
        <strain evidence="2 3">DSM 18604</strain>
    </source>
</reference>
<dbReference type="SUPFAM" id="SSF50630">
    <property type="entry name" value="Acid proteases"/>
    <property type="match status" value="1"/>
</dbReference>
<dbReference type="Pfam" id="PF13975">
    <property type="entry name" value="gag-asp_proteas"/>
    <property type="match status" value="1"/>
</dbReference>
<dbReference type="EMBL" id="WTYQ01000004">
    <property type="protein sequence ID" value="MXP26772.1"/>
    <property type="molecule type" value="Genomic_DNA"/>
</dbReference>